<evidence type="ECO:0000256" key="2">
    <source>
        <dbReference type="ARBA" id="ARBA00023157"/>
    </source>
</evidence>
<feature type="signal peptide" evidence="6">
    <location>
        <begin position="1"/>
        <end position="35"/>
    </location>
</feature>
<dbReference type="Proteomes" id="UP001642483">
    <property type="component" value="Unassembled WGS sequence"/>
</dbReference>
<proteinExistence type="predicted"/>
<evidence type="ECO:0000256" key="3">
    <source>
        <dbReference type="ARBA" id="ARBA00023180"/>
    </source>
</evidence>
<dbReference type="SUPFAM" id="SSF100895">
    <property type="entry name" value="Kazal-type serine protease inhibitors"/>
    <property type="match status" value="4"/>
</dbReference>
<dbReference type="Gene3D" id="3.30.60.30">
    <property type="match status" value="4"/>
</dbReference>
<feature type="domain" description="Kazal-like" evidence="7">
    <location>
        <begin position="277"/>
        <end position="331"/>
    </location>
</feature>
<evidence type="ECO:0000256" key="1">
    <source>
        <dbReference type="ARBA" id="ARBA00022729"/>
    </source>
</evidence>
<evidence type="ECO:0000313" key="8">
    <source>
        <dbReference type="EMBL" id="CAK8678764.1"/>
    </source>
</evidence>
<evidence type="ECO:0000313" key="9">
    <source>
        <dbReference type="Proteomes" id="UP001642483"/>
    </source>
</evidence>
<keyword evidence="3" id="KW-0325">Glycoprotein</keyword>
<evidence type="ECO:0000256" key="5">
    <source>
        <dbReference type="SAM" id="Phobius"/>
    </source>
</evidence>
<dbReference type="SMART" id="SM00280">
    <property type="entry name" value="KAZAL"/>
    <property type="match status" value="4"/>
</dbReference>
<keyword evidence="9" id="KW-1185">Reference proteome</keyword>
<dbReference type="PROSITE" id="PS51465">
    <property type="entry name" value="KAZAL_2"/>
    <property type="match status" value="4"/>
</dbReference>
<dbReference type="InterPro" id="IPR002350">
    <property type="entry name" value="Kazal_dom"/>
</dbReference>
<dbReference type="Pfam" id="PF07648">
    <property type="entry name" value="Kazal_2"/>
    <property type="match status" value="4"/>
</dbReference>
<dbReference type="EMBL" id="CAWYQH010000057">
    <property type="protein sequence ID" value="CAK8678764.1"/>
    <property type="molecule type" value="Genomic_DNA"/>
</dbReference>
<evidence type="ECO:0000256" key="4">
    <source>
        <dbReference type="SAM" id="MobiDB-lite"/>
    </source>
</evidence>
<keyword evidence="5" id="KW-0812">Transmembrane</keyword>
<dbReference type="PANTHER" id="PTHR13866">
    <property type="entry name" value="SPARC OSTEONECTIN"/>
    <property type="match status" value="1"/>
</dbReference>
<sequence>MASFCSKGRFFERVPTKTNWMLIFILSVQLETAISFNTGKSTSEVADLTRNCARNPSKPSTVFNAGNPCDASSNCRFGGICERFSSHDVITQQETCQCSWKCPRRSRINPEEHYVCGSDGRTYTSECKLKLAACRCQYPIEVKWKGPCERGPRIDSIPYLNDMMIPLDTDGSGSGDDVATYCDEGVTCKFGGVCDVDSEDGPCLCRMECEASLPFTVCGSDGRTYHNECYMKKASCKRQTDIKLTHVGSCLDPEVPDILEGDSSGEGSGEFGDDEDIYSTTACRTLNCEGDYIKPVCGSDGVDYANLCSLRFTACIMRTPLKVLHPGYCSPQDRLSVGATDAPLQEESPCDVVYCLYGAVCIPKGSEDFECSCDDICSEDSLMAQQNSLAHLGGIQMNHLEEFLPEIGRQLRFDEEQELYETNQDIMSSTTTTTASTTTTDDVIGDEPLIDSLDDVAELQQKLIMKNGRKIYIGDDSDFLMDRSMRRHRNNKDGKRRRPRRSIQTQLYINETVCGNDGKSYKDECQMRVHACHEKKSIKINKIGACPIPVNTRNPSSESAHNEKTKSFSETTTAIEPEKFIITTISSSKASDVTGLNFDLVTDASPPRNYDVSTTDYDVNDNSADSELVKFEPEVATKKNESLLGPGVQVSEAHAMEYSWLIAVAVMAQLLIIGAVVGVSYVTYRKTQNKKNVRNEPKIHKTESVTTSTGTLTTQASSEGEAV</sequence>
<evidence type="ECO:0000259" key="7">
    <source>
        <dbReference type="PROSITE" id="PS51465"/>
    </source>
</evidence>
<keyword evidence="2" id="KW-1015">Disulfide bond</keyword>
<feature type="transmembrane region" description="Helical" evidence="5">
    <location>
        <begin position="658"/>
        <end position="684"/>
    </location>
</feature>
<accession>A0ABP0FGF3</accession>
<dbReference type="PANTHER" id="PTHR13866:SF14">
    <property type="entry name" value="BM-40"/>
    <property type="match status" value="1"/>
</dbReference>
<feature type="compositionally biased region" description="Low complexity" evidence="4">
    <location>
        <begin position="704"/>
        <end position="723"/>
    </location>
</feature>
<feature type="region of interest" description="Disordered" evidence="4">
    <location>
        <begin position="690"/>
        <end position="723"/>
    </location>
</feature>
<gene>
    <name evidence="8" type="ORF">CVLEPA_LOCUS9050</name>
</gene>
<organism evidence="8 9">
    <name type="scientific">Clavelina lepadiformis</name>
    <name type="common">Light-bulb sea squirt</name>
    <name type="synonym">Ascidia lepadiformis</name>
    <dbReference type="NCBI Taxonomy" id="159417"/>
    <lineage>
        <taxon>Eukaryota</taxon>
        <taxon>Metazoa</taxon>
        <taxon>Chordata</taxon>
        <taxon>Tunicata</taxon>
        <taxon>Ascidiacea</taxon>
        <taxon>Aplousobranchia</taxon>
        <taxon>Clavelinidae</taxon>
        <taxon>Clavelina</taxon>
    </lineage>
</organism>
<dbReference type="InterPro" id="IPR036058">
    <property type="entry name" value="Kazal_dom_sf"/>
</dbReference>
<evidence type="ECO:0000256" key="6">
    <source>
        <dbReference type="SAM" id="SignalP"/>
    </source>
</evidence>
<keyword evidence="5" id="KW-0472">Membrane</keyword>
<protein>
    <recommendedName>
        <fullName evidence="7">Kazal-like domain-containing protein</fullName>
    </recommendedName>
</protein>
<reference evidence="8 9" key="1">
    <citation type="submission" date="2024-02" db="EMBL/GenBank/DDBJ databases">
        <authorList>
            <person name="Daric V."/>
            <person name="Darras S."/>
        </authorList>
    </citation>
    <scope>NUCLEOTIDE SEQUENCE [LARGE SCALE GENOMIC DNA]</scope>
</reference>
<feature type="domain" description="Kazal-like" evidence="7">
    <location>
        <begin position="505"/>
        <end position="548"/>
    </location>
</feature>
<name>A0ABP0FGF3_CLALP</name>
<dbReference type="CDD" id="cd00104">
    <property type="entry name" value="KAZAL_FS"/>
    <property type="match status" value="4"/>
</dbReference>
<feature type="domain" description="Kazal-like" evidence="7">
    <location>
        <begin position="97"/>
        <end position="150"/>
    </location>
</feature>
<keyword evidence="1 6" id="KW-0732">Signal</keyword>
<feature type="domain" description="Kazal-like" evidence="7">
    <location>
        <begin position="204"/>
        <end position="252"/>
    </location>
</feature>
<keyword evidence="5" id="KW-1133">Transmembrane helix</keyword>
<comment type="caution">
    <text evidence="8">The sequence shown here is derived from an EMBL/GenBank/DDBJ whole genome shotgun (WGS) entry which is preliminary data.</text>
</comment>
<feature type="chain" id="PRO_5046098577" description="Kazal-like domain-containing protein" evidence="6">
    <location>
        <begin position="36"/>
        <end position="723"/>
    </location>
</feature>
<feature type="compositionally biased region" description="Basic and acidic residues" evidence="4">
    <location>
        <begin position="693"/>
        <end position="703"/>
    </location>
</feature>